<proteinExistence type="predicted"/>
<sequence length="42" mass="4825">MRMLLAFLIVLGVVCIWDVNYNNGILSDGARSMLRDIERSIR</sequence>
<evidence type="ECO:0000313" key="2">
    <source>
        <dbReference type="Proteomes" id="UP000190675"/>
    </source>
</evidence>
<organism evidence="1 2">
    <name type="scientific">Bradyrhizobium erythrophlei</name>
    <dbReference type="NCBI Taxonomy" id="1437360"/>
    <lineage>
        <taxon>Bacteria</taxon>
        <taxon>Pseudomonadati</taxon>
        <taxon>Pseudomonadota</taxon>
        <taxon>Alphaproteobacteria</taxon>
        <taxon>Hyphomicrobiales</taxon>
        <taxon>Nitrobacteraceae</taxon>
        <taxon>Bradyrhizobium</taxon>
    </lineage>
</organism>
<dbReference type="EMBL" id="LT670818">
    <property type="protein sequence ID" value="SHH22657.1"/>
    <property type="molecule type" value="Genomic_DNA"/>
</dbReference>
<dbReference type="Proteomes" id="UP000190675">
    <property type="component" value="Chromosome I"/>
</dbReference>
<reference evidence="1 2" key="1">
    <citation type="submission" date="2016-11" db="EMBL/GenBank/DDBJ databases">
        <authorList>
            <person name="Jaros S."/>
            <person name="Januszkiewicz K."/>
            <person name="Wedrychowicz H."/>
        </authorList>
    </citation>
    <scope>NUCLEOTIDE SEQUENCE [LARGE SCALE GENOMIC DNA]</scope>
    <source>
        <strain evidence="1 2">GAS242</strain>
    </source>
</reference>
<accession>A0A1M5R8K5</accession>
<protein>
    <submittedName>
        <fullName evidence="1">Uncharacterized protein</fullName>
    </submittedName>
</protein>
<evidence type="ECO:0000313" key="1">
    <source>
        <dbReference type="EMBL" id="SHH22657.1"/>
    </source>
</evidence>
<dbReference type="AlphaFoldDB" id="A0A1M5R8K5"/>
<name>A0A1M5R8K5_9BRAD</name>
<gene>
    <name evidence="1" type="ORF">SAMN05444169_6413</name>
</gene>